<evidence type="ECO:0000256" key="1">
    <source>
        <dbReference type="SAM" id="MobiDB-lite"/>
    </source>
</evidence>
<feature type="region of interest" description="Disordered" evidence="1">
    <location>
        <begin position="220"/>
        <end position="408"/>
    </location>
</feature>
<feature type="compositionally biased region" description="Basic and acidic residues" evidence="1">
    <location>
        <begin position="398"/>
        <end position="408"/>
    </location>
</feature>
<comment type="caution">
    <text evidence="3">The sequence shown here is derived from an EMBL/GenBank/DDBJ whole genome shotgun (WGS) entry which is preliminary data.</text>
</comment>
<dbReference type="PANTHER" id="PTHR16461">
    <property type="entry name" value="TOLL-INTERACTING PROTEIN"/>
    <property type="match status" value="1"/>
</dbReference>
<dbReference type="InterPro" id="IPR003892">
    <property type="entry name" value="CUE"/>
</dbReference>
<sequence>MSEEDKNTTPSKPLAVSTSPKPESPTTARPLDFDDEPQESGVISAPAPAAAPSNAAEAPPPPKPPRPLSPRHQAETTLKEAFPSVETEVVKAVLVASNWDLERAFHALLGMTDPNAAQEIPPAKPPRPSEHATSTERSQLEADELYARQLAEHYNRRAPSTRWDSDRQYQQSGRSSNSEEREYSFFDDDFPVIRDNIRKGFLETQSKVNSWVQNLKKRIDGEEVDDAQPGQGHETQNLGRSRQSGELGRRSGDREHYDADPQVLSDDFTALELRDSEAAPPPRPPRPLANPAFQKTSSSSSDRRKVSFQEGPPTEIDNPYDAPEARRTPSAGSKPSKWQPLSTVEPSPVVEHDPFSLGDSDDEKDAKAKDQNTAGESDHIKEATAEAMAGEIGSGSKGDNKAEGPGER</sequence>
<feature type="compositionally biased region" description="Basic and acidic residues" evidence="1">
    <location>
        <begin position="127"/>
        <end position="140"/>
    </location>
</feature>
<proteinExistence type="predicted"/>
<dbReference type="GO" id="GO:0005737">
    <property type="term" value="C:cytoplasm"/>
    <property type="evidence" value="ECO:0007669"/>
    <property type="project" value="TreeGrafter"/>
</dbReference>
<name>A0A3A2ZNL8_9EURO</name>
<evidence type="ECO:0000313" key="4">
    <source>
        <dbReference type="Proteomes" id="UP000266188"/>
    </source>
</evidence>
<feature type="compositionally biased region" description="Polar residues" evidence="1">
    <location>
        <begin position="8"/>
        <end position="27"/>
    </location>
</feature>
<dbReference type="Proteomes" id="UP000266188">
    <property type="component" value="Unassembled WGS sequence"/>
</dbReference>
<dbReference type="SMART" id="SM00546">
    <property type="entry name" value="CUE"/>
    <property type="match status" value="1"/>
</dbReference>
<feature type="compositionally biased region" description="Basic and acidic residues" evidence="1">
    <location>
        <begin position="247"/>
        <end position="259"/>
    </location>
</feature>
<dbReference type="FunFam" id="1.10.8.10:FF:000064">
    <property type="entry name" value="Similar to CUE domain-containing protein"/>
    <property type="match status" value="1"/>
</dbReference>
<dbReference type="GO" id="GO:0043130">
    <property type="term" value="F:ubiquitin binding"/>
    <property type="evidence" value="ECO:0007669"/>
    <property type="project" value="InterPro"/>
</dbReference>
<dbReference type="Pfam" id="PF02845">
    <property type="entry name" value="CUE"/>
    <property type="match status" value="1"/>
</dbReference>
<protein>
    <submittedName>
        <fullName evidence="3">CUE domain protein</fullName>
    </submittedName>
</protein>
<reference evidence="4" key="1">
    <citation type="submission" date="2017-02" db="EMBL/GenBank/DDBJ databases">
        <authorList>
            <person name="Tafer H."/>
            <person name="Lopandic K."/>
        </authorList>
    </citation>
    <scope>NUCLEOTIDE SEQUENCE [LARGE SCALE GENOMIC DNA]</scope>
    <source>
        <strain evidence="4">CBS 366.77</strain>
    </source>
</reference>
<keyword evidence="4" id="KW-1185">Reference proteome</keyword>
<dbReference type="InterPro" id="IPR009060">
    <property type="entry name" value="UBA-like_sf"/>
</dbReference>
<dbReference type="SUPFAM" id="SSF46934">
    <property type="entry name" value="UBA-like"/>
    <property type="match status" value="1"/>
</dbReference>
<feature type="compositionally biased region" description="Pro residues" evidence="1">
    <location>
        <begin position="58"/>
        <end position="68"/>
    </location>
</feature>
<dbReference type="EMBL" id="MVGC01000069">
    <property type="protein sequence ID" value="RJE24762.1"/>
    <property type="molecule type" value="Genomic_DNA"/>
</dbReference>
<feature type="region of interest" description="Disordered" evidence="1">
    <location>
        <begin position="113"/>
        <end position="182"/>
    </location>
</feature>
<accession>A0A3A2ZNL8</accession>
<dbReference type="PROSITE" id="PS51140">
    <property type="entry name" value="CUE"/>
    <property type="match status" value="1"/>
</dbReference>
<dbReference type="OrthoDB" id="9942608at2759"/>
<feature type="compositionally biased region" description="Low complexity" evidence="1">
    <location>
        <begin position="289"/>
        <end position="300"/>
    </location>
</feature>
<feature type="compositionally biased region" description="Basic and acidic residues" evidence="1">
    <location>
        <begin position="364"/>
        <end position="384"/>
    </location>
</feature>
<dbReference type="AlphaFoldDB" id="A0A3A2ZNL8"/>
<feature type="compositionally biased region" description="Low complexity" evidence="1">
    <location>
        <begin position="44"/>
        <end position="57"/>
    </location>
</feature>
<dbReference type="Gene3D" id="1.10.8.10">
    <property type="entry name" value="DNA helicase RuvA subunit, C-terminal domain"/>
    <property type="match status" value="1"/>
</dbReference>
<feature type="region of interest" description="Disordered" evidence="1">
    <location>
        <begin position="1"/>
        <end position="83"/>
    </location>
</feature>
<feature type="compositionally biased region" description="Pro residues" evidence="1">
    <location>
        <begin position="279"/>
        <end position="288"/>
    </location>
</feature>
<dbReference type="GO" id="GO:0031624">
    <property type="term" value="F:ubiquitin conjugating enzyme binding"/>
    <property type="evidence" value="ECO:0007669"/>
    <property type="project" value="TreeGrafter"/>
</dbReference>
<dbReference type="GO" id="GO:0006511">
    <property type="term" value="P:ubiquitin-dependent protein catabolic process"/>
    <property type="evidence" value="ECO:0007669"/>
    <property type="project" value="TreeGrafter"/>
</dbReference>
<gene>
    <name evidence="3" type="ORF">PHISCL_02907</name>
</gene>
<feature type="domain" description="CUE" evidence="2">
    <location>
        <begin position="70"/>
        <end position="113"/>
    </location>
</feature>
<evidence type="ECO:0000313" key="3">
    <source>
        <dbReference type="EMBL" id="RJE24762.1"/>
    </source>
</evidence>
<evidence type="ECO:0000259" key="2">
    <source>
        <dbReference type="PROSITE" id="PS51140"/>
    </source>
</evidence>
<dbReference type="PANTHER" id="PTHR16461:SF5">
    <property type="entry name" value="TOLL-INTERACTING PROTEIN"/>
    <property type="match status" value="1"/>
</dbReference>
<feature type="compositionally biased region" description="Polar residues" evidence="1">
    <location>
        <begin position="233"/>
        <end position="244"/>
    </location>
</feature>
<dbReference type="STRING" id="2070753.A0A3A2ZNL8"/>
<organism evidence="3 4">
    <name type="scientific">Aspergillus sclerotialis</name>
    <dbReference type="NCBI Taxonomy" id="2070753"/>
    <lineage>
        <taxon>Eukaryota</taxon>
        <taxon>Fungi</taxon>
        <taxon>Dikarya</taxon>
        <taxon>Ascomycota</taxon>
        <taxon>Pezizomycotina</taxon>
        <taxon>Eurotiomycetes</taxon>
        <taxon>Eurotiomycetidae</taxon>
        <taxon>Eurotiales</taxon>
        <taxon>Aspergillaceae</taxon>
        <taxon>Aspergillus</taxon>
        <taxon>Aspergillus subgen. Polypaecilum</taxon>
    </lineage>
</organism>